<evidence type="ECO:0000256" key="1">
    <source>
        <dbReference type="SAM" id="SignalP"/>
    </source>
</evidence>
<sequence length="92" mass="9719">MRLLALCVAALLLVSLVFTTVPAFAAPDTASPAPETIASATREAAYRGNFKSKVFHKADCRHATCKACTKVFTSEAEARAAGYHPCKVCLGC</sequence>
<dbReference type="EMBL" id="DXGI01000208">
    <property type="protein sequence ID" value="HIW78631.1"/>
    <property type="molecule type" value="Genomic_DNA"/>
</dbReference>
<organism evidence="2 3">
    <name type="scientific">Candidatus Bilophila faecipullorum</name>
    <dbReference type="NCBI Taxonomy" id="2838482"/>
    <lineage>
        <taxon>Bacteria</taxon>
        <taxon>Pseudomonadati</taxon>
        <taxon>Thermodesulfobacteriota</taxon>
        <taxon>Desulfovibrionia</taxon>
        <taxon>Desulfovibrionales</taxon>
        <taxon>Desulfovibrionaceae</taxon>
        <taxon>Bilophila</taxon>
    </lineage>
</organism>
<reference evidence="2" key="1">
    <citation type="journal article" date="2021" name="PeerJ">
        <title>Extensive microbial diversity within the chicken gut microbiome revealed by metagenomics and culture.</title>
        <authorList>
            <person name="Gilroy R."/>
            <person name="Ravi A."/>
            <person name="Getino M."/>
            <person name="Pursley I."/>
            <person name="Horton D.L."/>
            <person name="Alikhan N.F."/>
            <person name="Baker D."/>
            <person name="Gharbi K."/>
            <person name="Hall N."/>
            <person name="Watson M."/>
            <person name="Adriaenssens E.M."/>
            <person name="Foster-Nyarko E."/>
            <person name="Jarju S."/>
            <person name="Secka A."/>
            <person name="Antonio M."/>
            <person name="Oren A."/>
            <person name="Chaudhuri R.R."/>
            <person name="La Ragione R."/>
            <person name="Hildebrand F."/>
            <person name="Pallen M.J."/>
        </authorList>
    </citation>
    <scope>NUCLEOTIDE SEQUENCE</scope>
    <source>
        <strain evidence="2">ChiSxjej5B17-1746</strain>
    </source>
</reference>
<accession>A0A9D1U9M1</accession>
<evidence type="ECO:0008006" key="4">
    <source>
        <dbReference type="Google" id="ProtNLM"/>
    </source>
</evidence>
<feature type="signal peptide" evidence="1">
    <location>
        <begin position="1"/>
        <end position="25"/>
    </location>
</feature>
<evidence type="ECO:0000313" key="2">
    <source>
        <dbReference type="EMBL" id="HIW78631.1"/>
    </source>
</evidence>
<gene>
    <name evidence="2" type="ORF">H9874_05750</name>
</gene>
<keyword evidence="1" id="KW-0732">Signal</keyword>
<dbReference type="Gene3D" id="3.40.10.10">
    <property type="entry name" value="DNA Methylphosphotriester Repair Domain"/>
    <property type="match status" value="1"/>
</dbReference>
<comment type="caution">
    <text evidence="2">The sequence shown here is derived from an EMBL/GenBank/DDBJ whole genome shotgun (WGS) entry which is preliminary data.</text>
</comment>
<name>A0A9D1U9M1_9BACT</name>
<protein>
    <recommendedName>
        <fullName evidence="4">Ada DNA repair metal-binding domain-containing protein</fullName>
    </recommendedName>
</protein>
<evidence type="ECO:0000313" key="3">
    <source>
        <dbReference type="Proteomes" id="UP000824264"/>
    </source>
</evidence>
<reference evidence="2" key="2">
    <citation type="submission" date="2021-04" db="EMBL/GenBank/DDBJ databases">
        <authorList>
            <person name="Gilroy R."/>
        </authorList>
    </citation>
    <scope>NUCLEOTIDE SEQUENCE</scope>
    <source>
        <strain evidence="2">ChiSxjej5B17-1746</strain>
    </source>
</reference>
<dbReference type="InterPro" id="IPR035451">
    <property type="entry name" value="Ada-like_dom_sf"/>
</dbReference>
<dbReference type="AlphaFoldDB" id="A0A9D1U9M1"/>
<feature type="chain" id="PRO_5038800325" description="Ada DNA repair metal-binding domain-containing protein" evidence="1">
    <location>
        <begin position="26"/>
        <end position="92"/>
    </location>
</feature>
<proteinExistence type="predicted"/>
<dbReference type="Proteomes" id="UP000824264">
    <property type="component" value="Unassembled WGS sequence"/>
</dbReference>
<dbReference type="SUPFAM" id="SSF57884">
    <property type="entry name" value="Ada DNA repair protein, N-terminal domain (N-Ada 10)"/>
    <property type="match status" value="1"/>
</dbReference>